<evidence type="ECO:0000313" key="1">
    <source>
        <dbReference type="EMBL" id="KAG0003812.1"/>
    </source>
</evidence>
<evidence type="ECO:0000313" key="2">
    <source>
        <dbReference type="Proteomes" id="UP000703661"/>
    </source>
</evidence>
<name>A0A9P6MJF1_9FUNG</name>
<comment type="caution">
    <text evidence="1">The sequence shown here is derived from an EMBL/GenBank/DDBJ whole genome shotgun (WGS) entry which is preliminary data.</text>
</comment>
<reference evidence="1" key="1">
    <citation type="journal article" date="2020" name="Fungal Divers.">
        <title>Resolving the Mortierellaceae phylogeny through synthesis of multi-gene phylogenetics and phylogenomics.</title>
        <authorList>
            <person name="Vandepol N."/>
            <person name="Liber J."/>
            <person name="Desiro A."/>
            <person name="Na H."/>
            <person name="Kennedy M."/>
            <person name="Barry K."/>
            <person name="Grigoriev I.V."/>
            <person name="Miller A.N."/>
            <person name="O'Donnell K."/>
            <person name="Stajich J.E."/>
            <person name="Bonito G."/>
        </authorList>
    </citation>
    <scope>NUCLEOTIDE SEQUENCE</scope>
    <source>
        <strain evidence="1">NRRL 2769</strain>
    </source>
</reference>
<accession>A0A9P6MJF1</accession>
<keyword evidence="2" id="KW-1185">Reference proteome</keyword>
<gene>
    <name evidence="1" type="ORF">BGZ80_005731</name>
</gene>
<feature type="non-terminal residue" evidence="1">
    <location>
        <position position="1"/>
    </location>
</feature>
<proteinExistence type="predicted"/>
<dbReference type="AlphaFoldDB" id="A0A9P6MJF1"/>
<feature type="non-terminal residue" evidence="1">
    <location>
        <position position="130"/>
    </location>
</feature>
<sequence>SHDHQYNHPVIQTRSSSKLRPLTCCLLLFSDGLNQYPIRRRTSSYQSCMNCDSRTRLPHTTIKAPMLNSWWFSATSPTAVMPITATVVTETATIRYPYLLPHQQTVQIGCDCSSSLLKRCQRWTLSISTS</sequence>
<protein>
    <submittedName>
        <fullName evidence="1">Uncharacterized protein</fullName>
    </submittedName>
</protein>
<organism evidence="1 2">
    <name type="scientific">Entomortierella chlamydospora</name>
    <dbReference type="NCBI Taxonomy" id="101097"/>
    <lineage>
        <taxon>Eukaryota</taxon>
        <taxon>Fungi</taxon>
        <taxon>Fungi incertae sedis</taxon>
        <taxon>Mucoromycota</taxon>
        <taxon>Mortierellomycotina</taxon>
        <taxon>Mortierellomycetes</taxon>
        <taxon>Mortierellales</taxon>
        <taxon>Mortierellaceae</taxon>
        <taxon>Entomortierella</taxon>
    </lineage>
</organism>
<dbReference type="Proteomes" id="UP000703661">
    <property type="component" value="Unassembled WGS sequence"/>
</dbReference>
<dbReference type="EMBL" id="JAAAID010002817">
    <property type="protein sequence ID" value="KAG0003812.1"/>
    <property type="molecule type" value="Genomic_DNA"/>
</dbReference>